<proteinExistence type="predicted"/>
<dbReference type="Proteomes" id="UP000315440">
    <property type="component" value="Unassembled WGS sequence"/>
</dbReference>
<accession>A0A5C5ZVH3</accession>
<gene>
    <name evidence="2" type="ORF">Mal64_14060</name>
</gene>
<sequence>MKFRDRVKGFRRVAAKELLPHPENWRTHSRHQKGALRGVLREIGFTGAVIARELEDGRLQLIDGHLRAETAGAAEVPVIVVDLNEEEARKALLSHDPLAAMAGVDDRRAAELLAAVETESNDLRQAFAKIAAQIEDPGLDPFEGKDEVDIPASYQVVIEVDGEQQQEAVYERMRSEGFNCRVLTL</sequence>
<reference evidence="2 3" key="1">
    <citation type="submission" date="2019-02" db="EMBL/GenBank/DDBJ databases">
        <title>Deep-cultivation of Planctomycetes and their phenomic and genomic characterization uncovers novel biology.</title>
        <authorList>
            <person name="Wiegand S."/>
            <person name="Jogler M."/>
            <person name="Boedeker C."/>
            <person name="Pinto D."/>
            <person name="Vollmers J."/>
            <person name="Rivas-Marin E."/>
            <person name="Kohn T."/>
            <person name="Peeters S.H."/>
            <person name="Heuer A."/>
            <person name="Rast P."/>
            <person name="Oberbeckmann S."/>
            <person name="Bunk B."/>
            <person name="Jeske O."/>
            <person name="Meyerdierks A."/>
            <person name="Storesund J.E."/>
            <person name="Kallscheuer N."/>
            <person name="Luecker S."/>
            <person name="Lage O.M."/>
            <person name="Pohl T."/>
            <person name="Merkel B.J."/>
            <person name="Hornburger P."/>
            <person name="Mueller R.-W."/>
            <person name="Bruemmer F."/>
            <person name="Labrenz M."/>
            <person name="Spormann A.M."/>
            <person name="Op Den Camp H."/>
            <person name="Overmann J."/>
            <person name="Amann R."/>
            <person name="Jetten M.S.M."/>
            <person name="Mascher T."/>
            <person name="Medema M.H."/>
            <person name="Devos D.P."/>
            <person name="Kaster A.-K."/>
            <person name="Ovreas L."/>
            <person name="Rohde M."/>
            <person name="Galperin M.Y."/>
            <person name="Jogler C."/>
        </authorList>
    </citation>
    <scope>NUCLEOTIDE SEQUENCE [LARGE SCALE GENOMIC DNA]</scope>
    <source>
        <strain evidence="2 3">Mal64</strain>
    </source>
</reference>
<organism evidence="2 3">
    <name type="scientific">Pseudobythopirellula maris</name>
    <dbReference type="NCBI Taxonomy" id="2527991"/>
    <lineage>
        <taxon>Bacteria</taxon>
        <taxon>Pseudomonadati</taxon>
        <taxon>Planctomycetota</taxon>
        <taxon>Planctomycetia</taxon>
        <taxon>Pirellulales</taxon>
        <taxon>Lacipirellulaceae</taxon>
        <taxon>Pseudobythopirellula</taxon>
    </lineage>
</organism>
<dbReference type="AlphaFoldDB" id="A0A5C5ZVH3"/>
<dbReference type="InterPro" id="IPR036086">
    <property type="entry name" value="ParB/Sulfiredoxin_sf"/>
</dbReference>
<evidence type="ECO:0000259" key="1">
    <source>
        <dbReference type="SMART" id="SM00470"/>
    </source>
</evidence>
<dbReference type="EMBL" id="SJPQ01000001">
    <property type="protein sequence ID" value="TWT91007.1"/>
    <property type="molecule type" value="Genomic_DNA"/>
</dbReference>
<keyword evidence="3" id="KW-1185">Reference proteome</keyword>
<dbReference type="Gene3D" id="3.90.1530.10">
    <property type="entry name" value="Conserved hypothetical protein from pyrococcus furiosus pfu- 392566-001, ParB domain"/>
    <property type="match status" value="1"/>
</dbReference>
<evidence type="ECO:0000313" key="3">
    <source>
        <dbReference type="Proteomes" id="UP000315440"/>
    </source>
</evidence>
<dbReference type="RefSeq" id="WP_197525525.1">
    <property type="nucleotide sequence ID" value="NZ_SJPQ01000001.1"/>
</dbReference>
<dbReference type="SMART" id="SM00470">
    <property type="entry name" value="ParB"/>
    <property type="match status" value="1"/>
</dbReference>
<protein>
    <submittedName>
        <fullName evidence="2">ParB-like nuclease domain protein</fullName>
    </submittedName>
</protein>
<dbReference type="InterPro" id="IPR003115">
    <property type="entry name" value="ParB_N"/>
</dbReference>
<comment type="caution">
    <text evidence="2">The sequence shown here is derived from an EMBL/GenBank/DDBJ whole genome shotgun (WGS) entry which is preliminary data.</text>
</comment>
<feature type="domain" description="ParB-like N-terminal" evidence="1">
    <location>
        <begin position="11"/>
        <end position="97"/>
    </location>
</feature>
<name>A0A5C5ZVH3_9BACT</name>
<dbReference type="SUPFAM" id="SSF110849">
    <property type="entry name" value="ParB/Sulfiredoxin"/>
    <property type="match status" value="1"/>
</dbReference>
<evidence type="ECO:0000313" key="2">
    <source>
        <dbReference type="EMBL" id="TWT91007.1"/>
    </source>
</evidence>